<keyword evidence="1" id="KW-0472">Membrane</keyword>
<sequence length="1024" mass="110142">MKSIGIFLTAAWFMLAGLSLAHAEPITIALFGAAFAATTAGAVVTYLIGAGIAYGVSLLSQALFGEQEQAAQTQGVKLTVQMGDDKPMSFTAGTTATSGKRKYIGAWGKDGKTPNAYLTDVVEIGNIPAPGQPAFWVVDQKVTVLWGETPVEQGYPVLEFRKDGKDYLWFKYYDGTQTAADTFLLAKFSTDPDRPYKSTMIGRGCPYFIATARLNQELFPNQPTYLCEAPVTAWYDVRKDSSAGGSGAHRWDNRATWEPSDNPVVLIYNIIRGVYYGTEWIYGGQNLPAFRLPASNWMVAANECDRLIPLAGGGSEKQFRCGTEINCDMVPLDVIDKLKKACNGRIAEVGGVFKMLVGAPGAAVYSFSDDDILVTKGQNFTPFPGLDATYNGIEATYPEPLEKWATKDAPARYSTDLESADGNRRLASGVTFEAVPFPVQVQRLMKLLIEEDRRFRVHSFYLPPDAWTLEPNDVVSWTSVRNGYSNKKFLVVRIDGERSFNQLVVLKEIDPSDYDWSTDEQVPVSVGPVGPIVNPSHPMFGWQALPATLDDGSGPRRPTIEVFYAGDQDGVDRIRVEVYQKDTGNLWFDGEMPYDAPLDEQYSTKLIAVFAPNTDYLVRGIFVSNIGKNFTWSGLIDVTTPNVLLGAGDIYLPGMVDGVLSRLNGKLEWIGQSLRFASEARQKAEALLAEAGAQSFEDRKEITATVGNFTASFTDTITVIASETAAMALRVTELTAQVNDPVTGLGALATITDTLSVSVSTIDGELTAVTNRVSVNEARVGNFYANGIIRFEQVATQAGALSTAGFSVAASGIGAPSQAAMFMSAIAGGLSEIGFTADSVYMVAPGAKRRPFIFSGGTLFLDDVRVNTLAALSATLGAVDISSAVIGSLIVGTSNLGIDSVSQSDVSPTVNLNPGSGQINYDRALNILASNRSLMQLNIDLSYNYNASGGSPSITVTNLTTGVVVLSKTFGPFGSGAARIIDTLFFLGQNSIGSNTYRIAQSPGGTAGLTDVRNVKLTSLWWNR</sequence>
<proteinExistence type="predicted"/>
<evidence type="ECO:0000313" key="5">
    <source>
        <dbReference type="Proteomes" id="UP000554520"/>
    </source>
</evidence>
<feature type="domain" description="Tip attachment protein J" evidence="3">
    <location>
        <begin position="331"/>
        <end position="480"/>
    </location>
</feature>
<reference evidence="4 5" key="1">
    <citation type="submission" date="2020-08" db="EMBL/GenBank/DDBJ databases">
        <title>Genomic Encyclopedia of Type Strains, Phase III (KMG-III): the genomes of soil and plant-associated and newly described type strains.</title>
        <authorList>
            <person name="Whitman W."/>
        </authorList>
    </citation>
    <scope>NUCLEOTIDE SEQUENCE [LARGE SCALE GENOMIC DNA]</scope>
    <source>
        <strain evidence="4 5">CECT 7015</strain>
    </source>
</reference>
<protein>
    <recommendedName>
        <fullName evidence="3">Tip attachment protein J domain-containing protein</fullName>
    </recommendedName>
</protein>
<keyword evidence="1" id="KW-0812">Transmembrane</keyword>
<accession>A0A839U3B4</accession>
<dbReference type="EMBL" id="JACHXN010000003">
    <property type="protein sequence ID" value="MBB3144947.1"/>
    <property type="molecule type" value="Genomic_DNA"/>
</dbReference>
<evidence type="ECO:0000256" key="2">
    <source>
        <dbReference type="SAM" id="SignalP"/>
    </source>
</evidence>
<evidence type="ECO:0000256" key="1">
    <source>
        <dbReference type="SAM" id="Phobius"/>
    </source>
</evidence>
<organism evidence="4 5">
    <name type="scientific">Phyllobacterium trifolii</name>
    <dbReference type="NCBI Taxonomy" id="300193"/>
    <lineage>
        <taxon>Bacteria</taxon>
        <taxon>Pseudomonadati</taxon>
        <taxon>Pseudomonadota</taxon>
        <taxon>Alphaproteobacteria</taxon>
        <taxon>Hyphomicrobiales</taxon>
        <taxon>Phyllobacteriaceae</taxon>
        <taxon>Phyllobacterium</taxon>
    </lineage>
</organism>
<dbReference type="AlphaFoldDB" id="A0A839U3B4"/>
<gene>
    <name evidence="4" type="ORF">FHS21_001348</name>
</gene>
<dbReference type="Proteomes" id="UP000554520">
    <property type="component" value="Unassembled WGS sequence"/>
</dbReference>
<keyword evidence="1" id="KW-1133">Transmembrane helix</keyword>
<feature type="signal peptide" evidence="2">
    <location>
        <begin position="1"/>
        <end position="23"/>
    </location>
</feature>
<feature type="chain" id="PRO_5032796929" description="Tip attachment protein J domain-containing protein" evidence="2">
    <location>
        <begin position="24"/>
        <end position="1024"/>
    </location>
</feature>
<evidence type="ECO:0000313" key="4">
    <source>
        <dbReference type="EMBL" id="MBB3144947.1"/>
    </source>
</evidence>
<keyword evidence="5" id="KW-1185">Reference proteome</keyword>
<evidence type="ECO:0000259" key="3">
    <source>
        <dbReference type="Pfam" id="PF13550"/>
    </source>
</evidence>
<feature type="transmembrane region" description="Helical" evidence="1">
    <location>
        <begin position="33"/>
        <end position="56"/>
    </location>
</feature>
<keyword evidence="2" id="KW-0732">Signal</keyword>
<name>A0A839U3B4_9HYPH</name>
<dbReference type="InterPro" id="IPR032876">
    <property type="entry name" value="J_dom"/>
</dbReference>
<dbReference type="Pfam" id="PF13550">
    <property type="entry name" value="Phage-tail_3"/>
    <property type="match status" value="1"/>
</dbReference>
<dbReference type="RefSeq" id="WP_183661375.1">
    <property type="nucleotide sequence ID" value="NZ_JACHXN010000003.1"/>
</dbReference>
<comment type="caution">
    <text evidence="4">The sequence shown here is derived from an EMBL/GenBank/DDBJ whole genome shotgun (WGS) entry which is preliminary data.</text>
</comment>